<organism evidence="1 2">
    <name type="scientific">Symbiodinium natans</name>
    <dbReference type="NCBI Taxonomy" id="878477"/>
    <lineage>
        <taxon>Eukaryota</taxon>
        <taxon>Sar</taxon>
        <taxon>Alveolata</taxon>
        <taxon>Dinophyceae</taxon>
        <taxon>Suessiales</taxon>
        <taxon>Symbiodiniaceae</taxon>
        <taxon>Symbiodinium</taxon>
    </lineage>
</organism>
<proteinExistence type="predicted"/>
<dbReference type="EMBL" id="CAJNDS010002791">
    <property type="protein sequence ID" value="CAE7598819.1"/>
    <property type="molecule type" value="Genomic_DNA"/>
</dbReference>
<keyword evidence="2" id="KW-1185">Reference proteome</keyword>
<dbReference type="Proteomes" id="UP000604046">
    <property type="component" value="Unassembled WGS sequence"/>
</dbReference>
<name>A0A812UU17_9DINO</name>
<gene>
    <name evidence="1" type="primary">naa50</name>
    <name evidence="1" type="ORF">SNAT2548_LOCUS34070</name>
</gene>
<sequence length="195" mass="22491">MDADAAPGGNQAVQLNLEQSVGDVGPMMMPDMMDMTDMSEMQHYMFAHGFEEMMQYQLHAGNEVFPRGYGYHGHRGNKGWYYGKGDSQERRWYNRPKQVVNPDEPPPKATKAGRELRALLDFYFEPFNLQHNKYLLDLVLLKLGNAPPKRKARWSVNHLAEMKMTFEDFGVGKIISLMATDSKSRFMFRCRADDL</sequence>
<accession>A0A812UU17</accession>
<protein>
    <submittedName>
        <fullName evidence="1">Naa50 protein</fullName>
    </submittedName>
</protein>
<evidence type="ECO:0000313" key="2">
    <source>
        <dbReference type="Proteomes" id="UP000604046"/>
    </source>
</evidence>
<dbReference type="AlphaFoldDB" id="A0A812UU17"/>
<evidence type="ECO:0000313" key="1">
    <source>
        <dbReference type="EMBL" id="CAE7598819.1"/>
    </source>
</evidence>
<reference evidence="1" key="1">
    <citation type="submission" date="2021-02" db="EMBL/GenBank/DDBJ databases">
        <authorList>
            <person name="Dougan E. K."/>
            <person name="Rhodes N."/>
            <person name="Thang M."/>
            <person name="Chan C."/>
        </authorList>
    </citation>
    <scope>NUCLEOTIDE SEQUENCE</scope>
</reference>
<comment type="caution">
    <text evidence="1">The sequence shown here is derived from an EMBL/GenBank/DDBJ whole genome shotgun (WGS) entry which is preliminary data.</text>
</comment>